<dbReference type="InterPro" id="IPR054384">
    <property type="entry name" value="SecDF_P1_head"/>
</dbReference>
<gene>
    <name evidence="3" type="ORF">AN221_42465</name>
</gene>
<feature type="domain" description="SecDF P1 head subdomain" evidence="2">
    <location>
        <begin position="61"/>
        <end position="170"/>
    </location>
</feature>
<protein>
    <recommendedName>
        <fullName evidence="2">SecDF P1 head subdomain domain-containing protein</fullName>
    </recommendedName>
</protein>
<dbReference type="EMBL" id="LJGZ01000114">
    <property type="protein sequence ID" value="OEV14536.1"/>
    <property type="molecule type" value="Genomic_DNA"/>
</dbReference>
<reference evidence="3 4" key="1">
    <citation type="journal article" date="2016" name="Front. Microbiol.">
        <title>Comparative Genomics Analysis of Streptomyces Species Reveals Their Adaptation to the Marine Environment and Their Diversity at the Genomic Level.</title>
        <authorList>
            <person name="Tian X."/>
            <person name="Zhang Z."/>
            <person name="Yang T."/>
            <person name="Chen M."/>
            <person name="Li J."/>
            <person name="Chen F."/>
            <person name="Yang J."/>
            <person name="Li W."/>
            <person name="Zhang B."/>
            <person name="Zhang Z."/>
            <person name="Wu J."/>
            <person name="Zhang C."/>
            <person name="Long L."/>
            <person name="Xiao J."/>
        </authorList>
    </citation>
    <scope>NUCLEOTIDE SEQUENCE [LARGE SCALE GENOMIC DNA]</scope>
    <source>
        <strain evidence="3 4">SCSIO M10372</strain>
    </source>
</reference>
<dbReference type="Proteomes" id="UP000175971">
    <property type="component" value="Unassembled WGS sequence"/>
</dbReference>
<evidence type="ECO:0000313" key="4">
    <source>
        <dbReference type="Proteomes" id="UP000175971"/>
    </source>
</evidence>
<proteinExistence type="predicted"/>
<name>A0A1E7LE94_9ACTN</name>
<sequence length="171" mass="17805">MLVWQPWGGGGGTGAAGAPDAPVRFLEVESEQPGVCPAPGEAADPLAPSRPAVPTGRGFTSDDREECVVVSTAPGLTVNRFERVTVFEDEAQEGWAVRVVFQDADAGKFAELTGTVTDRPPPTKALAIVQGENRLLAKVAVIGRITGGDAVIATRLGRNEARFLANVLGAE</sequence>
<organism evidence="3 4">
    <name type="scientific">Streptomyces nanshensis</name>
    <dbReference type="NCBI Taxonomy" id="518642"/>
    <lineage>
        <taxon>Bacteria</taxon>
        <taxon>Bacillati</taxon>
        <taxon>Actinomycetota</taxon>
        <taxon>Actinomycetes</taxon>
        <taxon>Kitasatosporales</taxon>
        <taxon>Streptomycetaceae</taxon>
        <taxon>Streptomyces</taxon>
    </lineage>
</organism>
<dbReference type="Gene3D" id="3.30.1360.200">
    <property type="match status" value="1"/>
</dbReference>
<evidence type="ECO:0000256" key="1">
    <source>
        <dbReference type="SAM" id="MobiDB-lite"/>
    </source>
</evidence>
<keyword evidence="4" id="KW-1185">Reference proteome</keyword>
<evidence type="ECO:0000259" key="2">
    <source>
        <dbReference type="Pfam" id="PF22599"/>
    </source>
</evidence>
<dbReference type="PATRIC" id="fig|518642.7.peg.8364"/>
<dbReference type="Pfam" id="PF22599">
    <property type="entry name" value="SecDF_P1_head"/>
    <property type="match status" value="1"/>
</dbReference>
<feature type="region of interest" description="Disordered" evidence="1">
    <location>
        <begin position="33"/>
        <end position="60"/>
    </location>
</feature>
<accession>A0A1E7LE94</accession>
<evidence type="ECO:0000313" key="3">
    <source>
        <dbReference type="EMBL" id="OEV14536.1"/>
    </source>
</evidence>
<comment type="caution">
    <text evidence="3">The sequence shown here is derived from an EMBL/GenBank/DDBJ whole genome shotgun (WGS) entry which is preliminary data.</text>
</comment>
<dbReference type="AlphaFoldDB" id="A0A1E7LE94"/>